<dbReference type="Pfam" id="PF00326">
    <property type="entry name" value="Peptidase_S9"/>
    <property type="match status" value="1"/>
</dbReference>
<dbReference type="SUPFAM" id="SSF50993">
    <property type="entry name" value="Peptidase/esterase 'gauge' domain"/>
    <property type="match status" value="1"/>
</dbReference>
<dbReference type="PANTHER" id="PTHR42881:SF2">
    <property type="entry name" value="PROLYL ENDOPEPTIDASE"/>
    <property type="match status" value="1"/>
</dbReference>
<evidence type="ECO:0000256" key="3">
    <source>
        <dbReference type="ARBA" id="ARBA00011897"/>
    </source>
</evidence>
<sequence>MKDRLKPFPASAVALGVAAALALSLTACERDQSERVAERAAYDYPETRRQDLVETIHGHEIADPYRWLEELDSEEVRDWINAQNELTFRHLEGLEGRERFKARMTELWDFERYSVPSEKAGRYFYRHNDGLQDHDVLYWLSELDDEPSVLIDPNRFSEDGTVSLTMTSVREDGEYIAYGKAEGGSDWQSFHIRHIESGEDTGDFLEWIKYSPAAWTHDHAGFFYSRYPEPEGDPLTAPNEDHRVFYHRMGQDQDDNVLVYERPDRPDWRFVPEVTDDGRYLILTVREGTDRRNRVYYMDLQDPENPSLDGTVVELLDDFDGGYHFLDNDGETFYFHTTADAPRGRIIAVDITASERDNWQTLVEEGERVIRGVNAMEDFFVVNYMEDAHSRLTLFSRNGDAAHDIDLPTLGTVGSVNSGRDGELFFSFSSFLYPTTVFHHKPGDWDEAEIFRQPELSGFDPEDYVTRQLFYESTDGTEVPMFITHRRDIEIDGATPTLLYGYGGFNIPILPSFSVENLAWMEQGGIYASANIRGGGEYGREWHQAGVRENKQNVFDDFIAAAEYLIDEGYTSPTNLGIYGRSNGGLLVGAVVNQRPELFGAALPAVGVMDMLRFHKFTVGAGWAPDYGNPEVKEDFEVQLTYSPYHNIAENHDYPPILVTTADHDDRVVPGHSFKYAAMLQYKQSPDSSSPMLIRIEDRAGHGAGMSTSMRIEEARDRWAFLAEHLGLELE</sequence>
<comment type="caution">
    <text evidence="10">The sequence shown here is derived from an EMBL/GenBank/DDBJ whole genome shotgun (WGS) entry which is preliminary data.</text>
</comment>
<gene>
    <name evidence="10" type="ORF">RBH19_07625</name>
</gene>
<evidence type="ECO:0000256" key="6">
    <source>
        <dbReference type="ARBA" id="ARBA00022825"/>
    </source>
</evidence>
<feature type="signal peptide" evidence="7">
    <location>
        <begin position="1"/>
        <end position="22"/>
    </location>
</feature>
<keyword evidence="6" id="KW-0720">Serine protease</keyword>
<keyword evidence="4" id="KW-0645">Protease</keyword>
<dbReference type="PRINTS" id="PR00862">
    <property type="entry name" value="PROLIGOPTASE"/>
</dbReference>
<dbReference type="RefSeq" id="WP_306728237.1">
    <property type="nucleotide sequence ID" value="NZ_JAVDDT010000004.1"/>
</dbReference>
<evidence type="ECO:0000259" key="9">
    <source>
        <dbReference type="Pfam" id="PF02897"/>
    </source>
</evidence>
<evidence type="ECO:0000256" key="4">
    <source>
        <dbReference type="ARBA" id="ARBA00022670"/>
    </source>
</evidence>
<feature type="domain" description="Peptidase S9 prolyl oligopeptidase catalytic" evidence="8">
    <location>
        <begin position="511"/>
        <end position="727"/>
    </location>
</feature>
<keyword evidence="7" id="KW-0732">Signal</keyword>
<dbReference type="InterPro" id="IPR051167">
    <property type="entry name" value="Prolyl_oligopep/macrocyclase"/>
</dbReference>
<organism evidence="10 11">
    <name type="scientific">Natronospira bacteriovora</name>
    <dbReference type="NCBI Taxonomy" id="3069753"/>
    <lineage>
        <taxon>Bacteria</taxon>
        <taxon>Pseudomonadati</taxon>
        <taxon>Pseudomonadota</taxon>
        <taxon>Gammaproteobacteria</taxon>
        <taxon>Natronospirales</taxon>
        <taxon>Natronospiraceae</taxon>
        <taxon>Natronospira</taxon>
    </lineage>
</organism>
<dbReference type="PANTHER" id="PTHR42881">
    <property type="entry name" value="PROLYL ENDOPEPTIDASE"/>
    <property type="match status" value="1"/>
</dbReference>
<dbReference type="InterPro" id="IPR002471">
    <property type="entry name" value="Pept_S9_AS"/>
</dbReference>
<protein>
    <recommendedName>
        <fullName evidence="3">prolyl oligopeptidase</fullName>
        <ecNumber evidence="3">3.4.21.26</ecNumber>
    </recommendedName>
</protein>
<comment type="catalytic activity">
    <reaction evidence="1">
        <text>Hydrolysis of Pro-|-Xaa &gt;&gt; Ala-|-Xaa in oligopeptides.</text>
        <dbReference type="EC" id="3.4.21.26"/>
    </reaction>
</comment>
<dbReference type="Proteomes" id="UP001239019">
    <property type="component" value="Unassembled WGS sequence"/>
</dbReference>
<keyword evidence="11" id="KW-1185">Reference proteome</keyword>
<evidence type="ECO:0000313" key="11">
    <source>
        <dbReference type="Proteomes" id="UP001239019"/>
    </source>
</evidence>
<dbReference type="EMBL" id="JAVDDT010000004">
    <property type="protein sequence ID" value="MDQ2069738.1"/>
    <property type="molecule type" value="Genomic_DNA"/>
</dbReference>
<name>A0ABU0W6S9_9GAMM</name>
<dbReference type="InterPro" id="IPR023302">
    <property type="entry name" value="Pept_S9A_N"/>
</dbReference>
<keyword evidence="5" id="KW-0378">Hydrolase</keyword>
<feature type="chain" id="PRO_5046470913" description="prolyl oligopeptidase" evidence="7">
    <location>
        <begin position="23"/>
        <end position="731"/>
    </location>
</feature>
<accession>A0ABU0W6S9</accession>
<evidence type="ECO:0000256" key="2">
    <source>
        <dbReference type="ARBA" id="ARBA00005228"/>
    </source>
</evidence>
<dbReference type="EC" id="3.4.21.26" evidence="3"/>
<dbReference type="Pfam" id="PF02897">
    <property type="entry name" value="Peptidase_S9_N"/>
    <property type="match status" value="1"/>
</dbReference>
<dbReference type="InterPro" id="IPR029058">
    <property type="entry name" value="AB_hydrolase_fold"/>
</dbReference>
<dbReference type="InterPro" id="IPR002470">
    <property type="entry name" value="Peptidase_S9A"/>
</dbReference>
<dbReference type="SUPFAM" id="SSF53474">
    <property type="entry name" value="alpha/beta-Hydrolases"/>
    <property type="match status" value="1"/>
</dbReference>
<evidence type="ECO:0000256" key="5">
    <source>
        <dbReference type="ARBA" id="ARBA00022801"/>
    </source>
</evidence>
<dbReference type="InterPro" id="IPR001375">
    <property type="entry name" value="Peptidase_S9_cat"/>
</dbReference>
<dbReference type="Gene3D" id="2.130.10.120">
    <property type="entry name" value="Prolyl oligopeptidase, N-terminal domain"/>
    <property type="match status" value="1"/>
</dbReference>
<feature type="domain" description="Peptidase S9A N-terminal" evidence="9">
    <location>
        <begin position="45"/>
        <end position="442"/>
    </location>
</feature>
<dbReference type="Gene3D" id="3.40.50.1820">
    <property type="entry name" value="alpha/beta hydrolase"/>
    <property type="match status" value="1"/>
</dbReference>
<dbReference type="PROSITE" id="PS00708">
    <property type="entry name" value="PRO_ENDOPEP_SER"/>
    <property type="match status" value="1"/>
</dbReference>
<comment type="similarity">
    <text evidence="2">Belongs to the peptidase S9A family.</text>
</comment>
<reference evidence="10 11" key="1">
    <citation type="submission" date="2023-08" db="EMBL/GenBank/DDBJ databases">
        <title>Whole-genome sequencing of halo(alkali)philic microorganisms from hypersaline lakes.</title>
        <authorList>
            <person name="Sorokin D.Y."/>
            <person name="Abbas B."/>
            <person name="Merkel A.Y."/>
        </authorList>
    </citation>
    <scope>NUCLEOTIDE SEQUENCE [LARGE SCALE GENOMIC DNA]</scope>
    <source>
        <strain evidence="10 11">AB-CW4</strain>
    </source>
</reference>
<dbReference type="PROSITE" id="PS51257">
    <property type="entry name" value="PROKAR_LIPOPROTEIN"/>
    <property type="match status" value="1"/>
</dbReference>
<proteinExistence type="inferred from homology"/>
<evidence type="ECO:0000259" key="8">
    <source>
        <dbReference type="Pfam" id="PF00326"/>
    </source>
</evidence>
<evidence type="ECO:0000256" key="7">
    <source>
        <dbReference type="SAM" id="SignalP"/>
    </source>
</evidence>
<evidence type="ECO:0000313" key="10">
    <source>
        <dbReference type="EMBL" id="MDQ2069738.1"/>
    </source>
</evidence>
<evidence type="ECO:0000256" key="1">
    <source>
        <dbReference type="ARBA" id="ARBA00001070"/>
    </source>
</evidence>